<feature type="compositionally biased region" description="Basic residues" evidence="1">
    <location>
        <begin position="93"/>
        <end position="104"/>
    </location>
</feature>
<proteinExistence type="predicted"/>
<feature type="compositionally biased region" description="Basic and acidic residues" evidence="1">
    <location>
        <begin position="83"/>
        <end position="92"/>
    </location>
</feature>
<gene>
    <name evidence="2" type="ORF">METZ01_LOCUS138675</name>
</gene>
<accession>A0A381ZA42</accession>
<organism evidence="2">
    <name type="scientific">marine metagenome</name>
    <dbReference type="NCBI Taxonomy" id="408172"/>
    <lineage>
        <taxon>unclassified sequences</taxon>
        <taxon>metagenomes</taxon>
        <taxon>ecological metagenomes</taxon>
    </lineage>
</organism>
<reference evidence="2" key="1">
    <citation type="submission" date="2018-05" db="EMBL/GenBank/DDBJ databases">
        <authorList>
            <person name="Lanie J.A."/>
            <person name="Ng W.-L."/>
            <person name="Kazmierczak K.M."/>
            <person name="Andrzejewski T.M."/>
            <person name="Davidsen T.M."/>
            <person name="Wayne K.J."/>
            <person name="Tettelin H."/>
            <person name="Glass J.I."/>
            <person name="Rusch D."/>
            <person name="Podicherti R."/>
            <person name="Tsui H.-C.T."/>
            <person name="Winkler M.E."/>
        </authorList>
    </citation>
    <scope>NUCLEOTIDE SEQUENCE</scope>
</reference>
<sequence>MPRYTFENKKTGKQWVDFMMIAEMEEMLEKNPHVRQVLFPLNIVSGVQGITHKTDQGWKEVNQKIAEAHPNSSFAKHHRRRGIKEVKTEQARAKHAKKALHFKR</sequence>
<name>A0A381ZA42_9ZZZZ</name>
<dbReference type="EMBL" id="UINC01020434">
    <property type="protein sequence ID" value="SVA85821.1"/>
    <property type="molecule type" value="Genomic_DNA"/>
</dbReference>
<protein>
    <submittedName>
        <fullName evidence="2">Uncharacterized protein</fullName>
    </submittedName>
</protein>
<feature type="region of interest" description="Disordered" evidence="1">
    <location>
        <begin position="71"/>
        <end position="104"/>
    </location>
</feature>
<dbReference type="AlphaFoldDB" id="A0A381ZA42"/>
<evidence type="ECO:0000256" key="1">
    <source>
        <dbReference type="SAM" id="MobiDB-lite"/>
    </source>
</evidence>
<evidence type="ECO:0000313" key="2">
    <source>
        <dbReference type="EMBL" id="SVA85821.1"/>
    </source>
</evidence>